<evidence type="ECO:0000256" key="2">
    <source>
        <dbReference type="ARBA" id="ARBA00023015"/>
    </source>
</evidence>
<keyword evidence="3 5" id="KW-0238">DNA-binding</keyword>
<dbReference type="InterPro" id="IPR009057">
    <property type="entry name" value="Homeodomain-like_sf"/>
</dbReference>
<dbReference type="PANTHER" id="PTHR30055">
    <property type="entry name" value="HTH-TYPE TRANSCRIPTIONAL REGULATOR RUTR"/>
    <property type="match status" value="1"/>
</dbReference>
<dbReference type="Pfam" id="PF13977">
    <property type="entry name" value="TetR_C_6"/>
    <property type="match status" value="1"/>
</dbReference>
<dbReference type="PROSITE" id="PS50977">
    <property type="entry name" value="HTH_TETR_2"/>
    <property type="match status" value="1"/>
</dbReference>
<dbReference type="InterPro" id="IPR036271">
    <property type="entry name" value="Tet_transcr_reg_TetR-rel_C_sf"/>
</dbReference>
<proteinExistence type="predicted"/>
<evidence type="ECO:0000313" key="8">
    <source>
        <dbReference type="Proteomes" id="UP001143463"/>
    </source>
</evidence>
<dbReference type="Proteomes" id="UP001143463">
    <property type="component" value="Unassembled WGS sequence"/>
</dbReference>
<dbReference type="GO" id="GO:0003700">
    <property type="term" value="F:DNA-binding transcription factor activity"/>
    <property type="evidence" value="ECO:0007669"/>
    <property type="project" value="TreeGrafter"/>
</dbReference>
<dbReference type="GO" id="GO:0000976">
    <property type="term" value="F:transcription cis-regulatory region binding"/>
    <property type="evidence" value="ECO:0007669"/>
    <property type="project" value="TreeGrafter"/>
</dbReference>
<reference evidence="7" key="1">
    <citation type="journal article" date="2014" name="Int. J. Syst. Evol. Microbiol.">
        <title>Complete genome sequence of Corynebacterium casei LMG S-19264T (=DSM 44701T), isolated from a smear-ripened cheese.</title>
        <authorList>
            <consortium name="US DOE Joint Genome Institute (JGI-PGF)"/>
            <person name="Walter F."/>
            <person name="Albersmeier A."/>
            <person name="Kalinowski J."/>
            <person name="Ruckert C."/>
        </authorList>
    </citation>
    <scope>NUCLEOTIDE SEQUENCE</scope>
    <source>
        <strain evidence="7">VKM Ac-1069</strain>
    </source>
</reference>
<evidence type="ECO:0000256" key="3">
    <source>
        <dbReference type="ARBA" id="ARBA00023125"/>
    </source>
</evidence>
<dbReference type="SUPFAM" id="SSF48498">
    <property type="entry name" value="Tetracyclin repressor-like, C-terminal domain"/>
    <property type="match status" value="1"/>
</dbReference>
<dbReference type="Pfam" id="PF00440">
    <property type="entry name" value="TetR_N"/>
    <property type="match status" value="1"/>
</dbReference>
<evidence type="ECO:0000313" key="7">
    <source>
        <dbReference type="EMBL" id="GLL11559.1"/>
    </source>
</evidence>
<evidence type="ECO:0000259" key="6">
    <source>
        <dbReference type="PROSITE" id="PS50977"/>
    </source>
</evidence>
<comment type="caution">
    <text evidence="7">The sequence shown here is derived from an EMBL/GenBank/DDBJ whole genome shotgun (WGS) entry which is preliminary data.</text>
</comment>
<dbReference type="PANTHER" id="PTHR30055:SF219">
    <property type="entry name" value="TRANSCRIPTIONAL REGULATORY PROTEIN"/>
    <property type="match status" value="1"/>
</dbReference>
<gene>
    <name evidence="7" type="primary">acrR</name>
    <name evidence="7" type="ORF">GCM10017577_27000</name>
</gene>
<organism evidence="7 8">
    <name type="scientific">Pseudonocardia halophobica</name>
    <dbReference type="NCBI Taxonomy" id="29401"/>
    <lineage>
        <taxon>Bacteria</taxon>
        <taxon>Bacillati</taxon>
        <taxon>Actinomycetota</taxon>
        <taxon>Actinomycetes</taxon>
        <taxon>Pseudonocardiales</taxon>
        <taxon>Pseudonocardiaceae</taxon>
        <taxon>Pseudonocardia</taxon>
    </lineage>
</organism>
<keyword evidence="8" id="KW-1185">Reference proteome</keyword>
<feature type="DNA-binding region" description="H-T-H motif" evidence="5">
    <location>
        <begin position="24"/>
        <end position="43"/>
    </location>
</feature>
<keyword evidence="1" id="KW-0678">Repressor</keyword>
<feature type="domain" description="HTH tetR-type" evidence="6">
    <location>
        <begin position="1"/>
        <end position="61"/>
    </location>
</feature>
<evidence type="ECO:0000256" key="5">
    <source>
        <dbReference type="PROSITE-ProRule" id="PRU00335"/>
    </source>
</evidence>
<sequence>MGHREDLLDGAADCLYEKGFGRTTARDVVAVSGTNLASIGYHFGSKEALLTEAAVRGAADWAQALDRALAEVDPAASPEERVAQTWTAVVDLFTRERRLWVTYVESLAESARSPRLHDALVGAQRQTREELASMFHALPDDPAEADHRTRVLGGFYQALLTGLMVQWVVDPEDAPSGADVAEAIGMLVGSPELAAH</sequence>
<dbReference type="PRINTS" id="PR00455">
    <property type="entry name" value="HTHTETR"/>
</dbReference>
<dbReference type="EMBL" id="BSFQ01000009">
    <property type="protein sequence ID" value="GLL11559.1"/>
    <property type="molecule type" value="Genomic_DNA"/>
</dbReference>
<name>A0A9W6L5R6_9PSEU</name>
<dbReference type="InterPro" id="IPR039538">
    <property type="entry name" value="BetI_C"/>
</dbReference>
<protein>
    <submittedName>
        <fullName evidence="7">TetR family transcriptional regulator</fullName>
    </submittedName>
</protein>
<dbReference type="RefSeq" id="WP_037048562.1">
    <property type="nucleotide sequence ID" value="NZ_BAAAUZ010000045.1"/>
</dbReference>
<evidence type="ECO:0000256" key="4">
    <source>
        <dbReference type="ARBA" id="ARBA00023163"/>
    </source>
</evidence>
<dbReference type="InterPro" id="IPR001647">
    <property type="entry name" value="HTH_TetR"/>
</dbReference>
<evidence type="ECO:0000256" key="1">
    <source>
        <dbReference type="ARBA" id="ARBA00022491"/>
    </source>
</evidence>
<dbReference type="AlphaFoldDB" id="A0A9W6L5R6"/>
<keyword evidence="4" id="KW-0804">Transcription</keyword>
<dbReference type="SUPFAM" id="SSF46689">
    <property type="entry name" value="Homeodomain-like"/>
    <property type="match status" value="1"/>
</dbReference>
<reference evidence="7" key="2">
    <citation type="submission" date="2023-01" db="EMBL/GenBank/DDBJ databases">
        <authorList>
            <person name="Sun Q."/>
            <person name="Evtushenko L."/>
        </authorList>
    </citation>
    <scope>NUCLEOTIDE SEQUENCE</scope>
    <source>
        <strain evidence="7">VKM Ac-1069</strain>
    </source>
</reference>
<accession>A0A9W6L5R6</accession>
<dbReference type="InterPro" id="IPR050109">
    <property type="entry name" value="HTH-type_TetR-like_transc_reg"/>
</dbReference>
<keyword evidence="2" id="KW-0805">Transcription regulation</keyword>
<dbReference type="Gene3D" id="1.10.357.10">
    <property type="entry name" value="Tetracycline Repressor, domain 2"/>
    <property type="match status" value="1"/>
</dbReference>